<comment type="caution">
    <text evidence="1">The sequence shown here is derived from an EMBL/GenBank/DDBJ whole genome shotgun (WGS) entry which is preliminary data.</text>
</comment>
<dbReference type="GO" id="GO:0003723">
    <property type="term" value="F:RNA binding"/>
    <property type="evidence" value="ECO:0007669"/>
    <property type="project" value="InterPro"/>
</dbReference>
<reference evidence="1 2" key="1">
    <citation type="journal article" date="2015" name="Microbes Environ.">
        <title>Distribution and evolution of nitrogen fixation genes in the phylum bacteroidetes.</title>
        <authorList>
            <person name="Inoue J."/>
            <person name="Oshima K."/>
            <person name="Suda W."/>
            <person name="Sakamoto M."/>
            <person name="Iino T."/>
            <person name="Noda S."/>
            <person name="Hongoh Y."/>
            <person name="Hattori M."/>
            <person name="Ohkuma M."/>
        </authorList>
    </citation>
    <scope>NUCLEOTIDE SEQUENCE [LARGE SCALE GENOMIC DNA]</scope>
    <source>
        <strain evidence="1">JCM 15548</strain>
    </source>
</reference>
<accession>A0A0E9LQT1</accession>
<dbReference type="OrthoDB" id="711875at2"/>
<dbReference type="Proteomes" id="UP000032900">
    <property type="component" value="Unassembled WGS sequence"/>
</dbReference>
<dbReference type="GO" id="GO:0004519">
    <property type="term" value="F:endonuclease activity"/>
    <property type="evidence" value="ECO:0007669"/>
    <property type="project" value="InterPro"/>
</dbReference>
<protein>
    <recommendedName>
        <fullName evidence="3">HigB toxin protein</fullName>
    </recommendedName>
</protein>
<dbReference type="InterPro" id="IPR018669">
    <property type="entry name" value="Toxin_HigB"/>
</dbReference>
<evidence type="ECO:0008006" key="3">
    <source>
        <dbReference type="Google" id="ProtNLM"/>
    </source>
</evidence>
<dbReference type="AlphaFoldDB" id="A0A0E9LQT1"/>
<sequence>MRITNKHILAKLIKKNQGNSKLVNAVKQLISDIEKSNWQTPHDLTQERPDADCVYGGEFYFFNINIHRTLILIEFEENGEATIVWAGNHDDYEMTFKNNRNVIKKWLNNNGWI</sequence>
<name>A0A0E9LQT1_9BACT</name>
<dbReference type="Pfam" id="PF09907">
    <property type="entry name" value="HigB_toxin"/>
    <property type="match status" value="1"/>
</dbReference>
<gene>
    <name evidence="1" type="ORF">JCM15548_14807</name>
</gene>
<evidence type="ECO:0000313" key="2">
    <source>
        <dbReference type="Proteomes" id="UP000032900"/>
    </source>
</evidence>
<evidence type="ECO:0000313" key="1">
    <source>
        <dbReference type="EMBL" id="GAO27927.1"/>
    </source>
</evidence>
<keyword evidence="2" id="KW-1185">Reference proteome</keyword>
<dbReference type="EMBL" id="BAZW01000170">
    <property type="protein sequence ID" value="GAO27927.1"/>
    <property type="molecule type" value="Genomic_DNA"/>
</dbReference>
<proteinExistence type="predicted"/>
<dbReference type="GO" id="GO:0110001">
    <property type="term" value="C:toxin-antitoxin complex"/>
    <property type="evidence" value="ECO:0007669"/>
    <property type="project" value="InterPro"/>
</dbReference>
<dbReference type="RefSeq" id="WP_062129114.1">
    <property type="nucleotide sequence ID" value="NZ_BAZW01000170.1"/>
</dbReference>
<dbReference type="STRING" id="1236989.JCM15548_14807"/>
<organism evidence="1 2">
    <name type="scientific">Geofilum rubicundum JCM 15548</name>
    <dbReference type="NCBI Taxonomy" id="1236989"/>
    <lineage>
        <taxon>Bacteria</taxon>
        <taxon>Pseudomonadati</taxon>
        <taxon>Bacteroidota</taxon>
        <taxon>Bacteroidia</taxon>
        <taxon>Marinilabiliales</taxon>
        <taxon>Marinilabiliaceae</taxon>
        <taxon>Geofilum</taxon>
    </lineage>
</organism>